<dbReference type="EMBL" id="FNYR01000014">
    <property type="protein sequence ID" value="SEI96765.1"/>
    <property type="molecule type" value="Genomic_DNA"/>
</dbReference>
<accession>A0A1H6V928</accession>
<dbReference type="RefSeq" id="WP_089672758.1">
    <property type="nucleotide sequence ID" value="NZ_CP024845.1"/>
</dbReference>
<dbReference type="STRING" id="1073996.SAMN05444271_11411"/>
<feature type="domain" description="DUF7835" evidence="1">
    <location>
        <begin position="1"/>
        <end position="66"/>
    </location>
</feature>
<dbReference type="OrthoDB" id="297362at2157"/>
<dbReference type="KEGG" id="hae:halTADL_0755"/>
<evidence type="ECO:0000313" key="3">
    <source>
        <dbReference type="Proteomes" id="UP000198888"/>
    </source>
</evidence>
<dbReference type="Pfam" id="PF25205">
    <property type="entry name" value="DUF7835"/>
    <property type="match status" value="1"/>
</dbReference>
<gene>
    <name evidence="2" type="ORF">SAMN05444271_11411</name>
</gene>
<evidence type="ECO:0000259" key="1">
    <source>
        <dbReference type="Pfam" id="PF25205"/>
    </source>
</evidence>
<dbReference type="Proteomes" id="UP000198888">
    <property type="component" value="Unassembled WGS sequence"/>
</dbReference>
<name>A0A1H6V928_9EURY</name>
<reference evidence="2 3" key="1">
    <citation type="submission" date="2016-10" db="EMBL/GenBank/DDBJ databases">
        <authorList>
            <person name="de Groot N.N."/>
        </authorList>
    </citation>
    <scope>NUCLEOTIDE SEQUENCE [LARGE SCALE GENOMIC DNA]</scope>
    <source>
        <strain evidence="2 3">DSM 22187</strain>
    </source>
</reference>
<dbReference type="GeneID" id="35001568"/>
<dbReference type="InterPro" id="IPR057157">
    <property type="entry name" value="DUF7835"/>
</dbReference>
<sequence length="66" mass="7479">MATTPSTPDNTVEYCSDCGRETSHVVRVEIRTESQKTENAEFSREPYRLTRCVDCGSESTMRMNNA</sequence>
<proteinExistence type="predicted"/>
<keyword evidence="3" id="KW-1185">Reference proteome</keyword>
<accession>A0A2H4PZJ4</accession>
<protein>
    <recommendedName>
        <fullName evidence="1">DUF7835 domain-containing protein</fullName>
    </recommendedName>
</protein>
<organism evidence="2 3">
    <name type="scientific">Halohasta litchfieldiae</name>
    <dbReference type="NCBI Taxonomy" id="1073996"/>
    <lineage>
        <taxon>Archaea</taxon>
        <taxon>Methanobacteriati</taxon>
        <taxon>Methanobacteriota</taxon>
        <taxon>Stenosarchaea group</taxon>
        <taxon>Halobacteria</taxon>
        <taxon>Halobacteriales</taxon>
        <taxon>Haloferacaceae</taxon>
        <taxon>Halohasta</taxon>
    </lineage>
</organism>
<evidence type="ECO:0000313" key="2">
    <source>
        <dbReference type="EMBL" id="SEI96765.1"/>
    </source>
</evidence>
<dbReference type="AlphaFoldDB" id="A0A1H6V928"/>